<gene>
    <name evidence="4" type="ORF">DFH94DRAFT_816708</name>
</gene>
<feature type="transmembrane region" description="Helical" evidence="2">
    <location>
        <begin position="113"/>
        <end position="138"/>
    </location>
</feature>
<organism evidence="4 5">
    <name type="scientific">Russula ochroleuca</name>
    <dbReference type="NCBI Taxonomy" id="152965"/>
    <lineage>
        <taxon>Eukaryota</taxon>
        <taxon>Fungi</taxon>
        <taxon>Dikarya</taxon>
        <taxon>Basidiomycota</taxon>
        <taxon>Agaricomycotina</taxon>
        <taxon>Agaricomycetes</taxon>
        <taxon>Russulales</taxon>
        <taxon>Russulaceae</taxon>
        <taxon>Russula</taxon>
    </lineage>
</organism>
<feature type="domain" description="DUF6535" evidence="3">
    <location>
        <begin position="49"/>
        <end position="201"/>
    </location>
</feature>
<feature type="region of interest" description="Disordered" evidence="1">
    <location>
        <begin position="1"/>
        <end position="42"/>
    </location>
</feature>
<dbReference type="OrthoDB" id="3219854at2759"/>
<feature type="transmembrane region" description="Helical" evidence="2">
    <location>
        <begin position="177"/>
        <end position="196"/>
    </location>
</feature>
<reference evidence="4" key="2">
    <citation type="journal article" date="2020" name="Nat. Commun.">
        <title>Large-scale genome sequencing of mycorrhizal fungi provides insights into the early evolution of symbiotic traits.</title>
        <authorList>
            <person name="Miyauchi S."/>
            <person name="Kiss E."/>
            <person name="Kuo A."/>
            <person name="Drula E."/>
            <person name="Kohler A."/>
            <person name="Sanchez-Garcia M."/>
            <person name="Morin E."/>
            <person name="Andreopoulos B."/>
            <person name="Barry K.W."/>
            <person name="Bonito G."/>
            <person name="Buee M."/>
            <person name="Carver A."/>
            <person name="Chen C."/>
            <person name="Cichocki N."/>
            <person name="Clum A."/>
            <person name="Culley D."/>
            <person name="Crous P.W."/>
            <person name="Fauchery L."/>
            <person name="Girlanda M."/>
            <person name="Hayes R.D."/>
            <person name="Keri Z."/>
            <person name="LaButti K."/>
            <person name="Lipzen A."/>
            <person name="Lombard V."/>
            <person name="Magnuson J."/>
            <person name="Maillard F."/>
            <person name="Murat C."/>
            <person name="Nolan M."/>
            <person name="Ohm R.A."/>
            <person name="Pangilinan J."/>
            <person name="Pereira M.F."/>
            <person name="Perotto S."/>
            <person name="Peter M."/>
            <person name="Pfister S."/>
            <person name="Riley R."/>
            <person name="Sitrit Y."/>
            <person name="Stielow J.B."/>
            <person name="Szollosi G."/>
            <person name="Zifcakova L."/>
            <person name="Stursova M."/>
            <person name="Spatafora J.W."/>
            <person name="Tedersoo L."/>
            <person name="Vaario L.M."/>
            <person name="Yamada A."/>
            <person name="Yan M."/>
            <person name="Wang P."/>
            <person name="Xu J."/>
            <person name="Bruns T."/>
            <person name="Baldrian P."/>
            <person name="Vilgalys R."/>
            <person name="Dunand C."/>
            <person name="Henrissat B."/>
            <person name="Grigoriev I.V."/>
            <person name="Hibbett D."/>
            <person name="Nagy L.G."/>
            <person name="Martin F.M."/>
        </authorList>
    </citation>
    <scope>NUCLEOTIDE SEQUENCE</scope>
    <source>
        <strain evidence="4">Prilba</strain>
    </source>
</reference>
<dbReference type="AlphaFoldDB" id="A0A9P5MQB6"/>
<evidence type="ECO:0000256" key="1">
    <source>
        <dbReference type="SAM" id="MobiDB-lite"/>
    </source>
</evidence>
<keyword evidence="2" id="KW-0812">Transmembrane</keyword>
<dbReference type="EMBL" id="WHVB01000033">
    <property type="protein sequence ID" value="KAF8468062.1"/>
    <property type="molecule type" value="Genomic_DNA"/>
</dbReference>
<reference evidence="4" key="1">
    <citation type="submission" date="2019-10" db="EMBL/GenBank/DDBJ databases">
        <authorList>
            <consortium name="DOE Joint Genome Institute"/>
            <person name="Kuo A."/>
            <person name="Miyauchi S."/>
            <person name="Kiss E."/>
            <person name="Drula E."/>
            <person name="Kohler A."/>
            <person name="Sanchez-Garcia M."/>
            <person name="Andreopoulos B."/>
            <person name="Barry K.W."/>
            <person name="Bonito G."/>
            <person name="Buee M."/>
            <person name="Carver A."/>
            <person name="Chen C."/>
            <person name="Cichocki N."/>
            <person name="Clum A."/>
            <person name="Culley D."/>
            <person name="Crous P.W."/>
            <person name="Fauchery L."/>
            <person name="Girlanda M."/>
            <person name="Hayes R."/>
            <person name="Keri Z."/>
            <person name="LaButti K."/>
            <person name="Lipzen A."/>
            <person name="Lombard V."/>
            <person name="Magnuson J."/>
            <person name="Maillard F."/>
            <person name="Morin E."/>
            <person name="Murat C."/>
            <person name="Nolan M."/>
            <person name="Ohm R."/>
            <person name="Pangilinan J."/>
            <person name="Pereira M."/>
            <person name="Perotto S."/>
            <person name="Peter M."/>
            <person name="Riley R."/>
            <person name="Sitrit Y."/>
            <person name="Stielow B."/>
            <person name="Szollosi G."/>
            <person name="Zifcakova L."/>
            <person name="Stursova M."/>
            <person name="Spatafora J.W."/>
            <person name="Tedersoo L."/>
            <person name="Vaario L.-M."/>
            <person name="Yamada A."/>
            <person name="Yan M."/>
            <person name="Wang P."/>
            <person name="Xu J."/>
            <person name="Bruns T."/>
            <person name="Baldrian P."/>
            <person name="Vilgalys R."/>
            <person name="Henrissat B."/>
            <person name="Grigoriev I.V."/>
            <person name="Hibbett D."/>
            <person name="Nagy L.G."/>
            <person name="Martin F.M."/>
        </authorList>
    </citation>
    <scope>NUCLEOTIDE SEQUENCE</scope>
    <source>
        <strain evidence="4">Prilba</strain>
    </source>
</reference>
<sequence length="203" mass="23236">MSDIEAQAPGPVRNLRQKKSRRKLRRPSWQLDRVDTKPPKYGDTSATHWKLYASESEINDMNLVKSLMGNTSSMVLLNSLFSSIVASFIIEIYKTLLPASGNGQQTTSGPPSIAIRINIVLFLSLFLSIMSAVACALIQQWCNEYLKFAHPRAAPHDRGRVRTYLFQGLRQFQMRRFLYGTHVLLHISVFLFFWALSDFFYTV</sequence>
<comment type="caution">
    <text evidence="4">The sequence shown here is derived from an EMBL/GenBank/DDBJ whole genome shotgun (WGS) entry which is preliminary data.</text>
</comment>
<evidence type="ECO:0000259" key="3">
    <source>
        <dbReference type="Pfam" id="PF20153"/>
    </source>
</evidence>
<keyword evidence="2" id="KW-1133">Transmembrane helix</keyword>
<name>A0A9P5MQB6_9AGAM</name>
<dbReference type="InterPro" id="IPR045338">
    <property type="entry name" value="DUF6535"/>
</dbReference>
<accession>A0A9P5MQB6</accession>
<evidence type="ECO:0000313" key="4">
    <source>
        <dbReference type="EMBL" id="KAF8468062.1"/>
    </source>
</evidence>
<evidence type="ECO:0000313" key="5">
    <source>
        <dbReference type="Proteomes" id="UP000759537"/>
    </source>
</evidence>
<keyword evidence="5" id="KW-1185">Reference proteome</keyword>
<dbReference type="Proteomes" id="UP000759537">
    <property type="component" value="Unassembled WGS sequence"/>
</dbReference>
<dbReference type="Pfam" id="PF20153">
    <property type="entry name" value="DUF6535"/>
    <property type="match status" value="1"/>
</dbReference>
<protein>
    <recommendedName>
        <fullName evidence="3">DUF6535 domain-containing protein</fullName>
    </recommendedName>
</protein>
<feature type="transmembrane region" description="Helical" evidence="2">
    <location>
        <begin position="75"/>
        <end position="93"/>
    </location>
</feature>
<feature type="non-terminal residue" evidence="4">
    <location>
        <position position="1"/>
    </location>
</feature>
<proteinExistence type="predicted"/>
<evidence type="ECO:0000256" key="2">
    <source>
        <dbReference type="SAM" id="Phobius"/>
    </source>
</evidence>
<keyword evidence="2" id="KW-0472">Membrane</keyword>
<feature type="compositionally biased region" description="Basic residues" evidence="1">
    <location>
        <begin position="15"/>
        <end position="26"/>
    </location>
</feature>